<gene>
    <name evidence="2" type="ORF">H920_14443</name>
</gene>
<keyword evidence="3" id="KW-1185">Reference proteome</keyword>
<accession>A0A091DN03</accession>
<dbReference type="AlphaFoldDB" id="A0A091DN03"/>
<protein>
    <submittedName>
        <fullName evidence="2">Uncharacterized protein</fullName>
    </submittedName>
</protein>
<dbReference type="EMBL" id="KN123630">
    <property type="protein sequence ID" value="KFO24161.1"/>
    <property type="molecule type" value="Genomic_DNA"/>
</dbReference>
<evidence type="ECO:0000256" key="1">
    <source>
        <dbReference type="SAM" id="MobiDB-lite"/>
    </source>
</evidence>
<organism evidence="2 3">
    <name type="scientific">Fukomys damarensis</name>
    <name type="common">Damaraland mole rat</name>
    <name type="synonym">Cryptomys damarensis</name>
    <dbReference type="NCBI Taxonomy" id="885580"/>
    <lineage>
        <taxon>Eukaryota</taxon>
        <taxon>Metazoa</taxon>
        <taxon>Chordata</taxon>
        <taxon>Craniata</taxon>
        <taxon>Vertebrata</taxon>
        <taxon>Euteleostomi</taxon>
        <taxon>Mammalia</taxon>
        <taxon>Eutheria</taxon>
        <taxon>Euarchontoglires</taxon>
        <taxon>Glires</taxon>
        <taxon>Rodentia</taxon>
        <taxon>Hystricomorpha</taxon>
        <taxon>Bathyergidae</taxon>
        <taxon>Fukomys</taxon>
    </lineage>
</organism>
<name>A0A091DN03_FUKDA</name>
<sequence length="182" mass="19808">MGGWSVVSFPSNPPVCLQHNNPLEETYVWGQVFAPCAAPPPPDLWARQGPPAAFLEPQGESRPAERPNLQIAVLQETELTLTWQRDPDGEDALDDLDTPHPFTPAASAAPVAFLCPHPAPAGPLEALLSSDLKQLHLHLLPPQAWAEPLPARCRSSESQEKIHGIGKMAAHRVEATISDRMY</sequence>
<feature type="region of interest" description="Disordered" evidence="1">
    <location>
        <begin position="44"/>
        <end position="65"/>
    </location>
</feature>
<evidence type="ECO:0000313" key="3">
    <source>
        <dbReference type="Proteomes" id="UP000028990"/>
    </source>
</evidence>
<reference evidence="2 3" key="1">
    <citation type="submission" date="2013-11" db="EMBL/GenBank/DDBJ databases">
        <title>The Damaraland mole rat (Fukomys damarensis) genome and evolution of African mole rats.</title>
        <authorList>
            <person name="Gladyshev V.N."/>
            <person name="Fang X."/>
        </authorList>
    </citation>
    <scope>NUCLEOTIDE SEQUENCE [LARGE SCALE GENOMIC DNA]</scope>
    <source>
        <tissue evidence="2">Liver</tissue>
    </source>
</reference>
<dbReference type="Proteomes" id="UP000028990">
    <property type="component" value="Unassembled WGS sequence"/>
</dbReference>
<evidence type="ECO:0000313" key="2">
    <source>
        <dbReference type="EMBL" id="KFO24161.1"/>
    </source>
</evidence>
<proteinExistence type="predicted"/>